<evidence type="ECO:0000313" key="3">
    <source>
        <dbReference type="Proteomes" id="UP001250656"/>
    </source>
</evidence>
<protein>
    <submittedName>
        <fullName evidence="2">Uncharacterized protein</fullName>
    </submittedName>
</protein>
<evidence type="ECO:0000256" key="1">
    <source>
        <dbReference type="SAM" id="Phobius"/>
    </source>
</evidence>
<accession>A0ABU3L602</accession>
<reference evidence="2 3" key="1">
    <citation type="submission" date="2023-09" db="EMBL/GenBank/DDBJ databases">
        <title>Novel taxa isolated from Blanes Bay.</title>
        <authorList>
            <person name="Rey-Velasco X."/>
            <person name="Lucena T."/>
        </authorList>
    </citation>
    <scope>NUCLEOTIDE SEQUENCE [LARGE SCALE GENOMIC DNA]</scope>
    <source>
        <strain evidence="2 3">S334</strain>
    </source>
</reference>
<proteinExistence type="predicted"/>
<keyword evidence="1" id="KW-1133">Transmembrane helix</keyword>
<comment type="caution">
    <text evidence="2">The sequence shown here is derived from an EMBL/GenBank/DDBJ whole genome shotgun (WGS) entry which is preliminary data.</text>
</comment>
<dbReference type="RefSeq" id="WP_314013901.1">
    <property type="nucleotide sequence ID" value="NZ_JAVTTP010000001.1"/>
</dbReference>
<sequence>MADEKLVTIKQANMTNNCPECFNQDLTLSFFQKHRYGRLSHRTTGEVTHQLVCNTCGSTIYPVKWTDDIERTFEYYQKMVMPEKASLRFTSLFWIIMLVLIVVVGAGVYIFIKRDAIF</sequence>
<organism evidence="2 3">
    <name type="scientific">Pricia mediterranea</name>
    <dbReference type="NCBI Taxonomy" id="3076079"/>
    <lineage>
        <taxon>Bacteria</taxon>
        <taxon>Pseudomonadati</taxon>
        <taxon>Bacteroidota</taxon>
        <taxon>Flavobacteriia</taxon>
        <taxon>Flavobacteriales</taxon>
        <taxon>Flavobacteriaceae</taxon>
        <taxon>Pricia</taxon>
    </lineage>
</organism>
<name>A0ABU3L602_9FLAO</name>
<gene>
    <name evidence="2" type="ORF">RQM65_07670</name>
</gene>
<keyword evidence="1" id="KW-0812">Transmembrane</keyword>
<evidence type="ECO:0000313" key="2">
    <source>
        <dbReference type="EMBL" id="MDT7828537.1"/>
    </source>
</evidence>
<feature type="transmembrane region" description="Helical" evidence="1">
    <location>
        <begin position="91"/>
        <end position="112"/>
    </location>
</feature>
<keyword evidence="3" id="KW-1185">Reference proteome</keyword>
<keyword evidence="1" id="KW-0472">Membrane</keyword>
<dbReference type="Proteomes" id="UP001250656">
    <property type="component" value="Unassembled WGS sequence"/>
</dbReference>
<dbReference type="EMBL" id="JAVTTP010000001">
    <property type="protein sequence ID" value="MDT7828537.1"/>
    <property type="molecule type" value="Genomic_DNA"/>
</dbReference>